<dbReference type="PROSITE" id="PS00378">
    <property type="entry name" value="HEXOKINASE_1"/>
    <property type="match status" value="1"/>
</dbReference>
<dbReference type="EC" id="2.7.1.-" evidence="12"/>
<dbReference type="PANTHER" id="PTHR19443">
    <property type="entry name" value="HEXOKINASE"/>
    <property type="match status" value="1"/>
</dbReference>
<dbReference type="GO" id="GO:0006096">
    <property type="term" value="P:glycolytic process"/>
    <property type="evidence" value="ECO:0007669"/>
    <property type="project" value="UniProtKB-KW"/>
</dbReference>
<comment type="similarity">
    <text evidence="3 12">Belongs to the hexokinase family.</text>
</comment>
<evidence type="ECO:0000256" key="12">
    <source>
        <dbReference type="RuleBase" id="RU362007"/>
    </source>
</evidence>
<keyword evidence="15" id="KW-1185">Reference proteome</keyword>
<sequence>MASFLKVTLVTEILNKIPTASMHEKVRSVENRRRPSLLERLKTLSVRGNDPEQEERIEELCKCLYVSNEQLRKMMSVLLSQMEKGLSLEGASTASIKMLPSYVRAIPNGTERGDFLALDLGGTNFRVLLITLEGRDAKMCGKIYRVPDSIMKGSGTALFDRIAECLAEFVKEQGLSDGRKLPLGFTFSFPCKQEGLTAAKLIHWTKGFKASGVENHDVVTLLREACARRKVNHLLDATLNK</sequence>
<name>A0ABD6EMW9_9BILA</name>
<dbReference type="Proteomes" id="UP001608902">
    <property type="component" value="Unassembled WGS sequence"/>
</dbReference>
<feature type="domain" description="Hexokinase N-terminal" evidence="13">
    <location>
        <begin position="57"/>
        <end position="234"/>
    </location>
</feature>
<dbReference type="SUPFAM" id="SSF53067">
    <property type="entry name" value="Actin-like ATPase domain"/>
    <property type="match status" value="1"/>
</dbReference>
<keyword evidence="8 12" id="KW-0324">Glycolysis</keyword>
<evidence type="ECO:0000313" key="15">
    <source>
        <dbReference type="Proteomes" id="UP001608902"/>
    </source>
</evidence>
<dbReference type="EMBL" id="JBGFUD010003518">
    <property type="protein sequence ID" value="MFH4978776.1"/>
    <property type="molecule type" value="Genomic_DNA"/>
</dbReference>
<dbReference type="Gene3D" id="3.30.420.40">
    <property type="match status" value="1"/>
</dbReference>
<dbReference type="PANTHER" id="PTHR19443:SF16">
    <property type="entry name" value="HEXOKINASE TYPE 1-RELATED"/>
    <property type="match status" value="1"/>
</dbReference>
<evidence type="ECO:0000259" key="13">
    <source>
        <dbReference type="Pfam" id="PF00349"/>
    </source>
</evidence>
<organism evidence="14 15">
    <name type="scientific">Gnathostoma spinigerum</name>
    <dbReference type="NCBI Taxonomy" id="75299"/>
    <lineage>
        <taxon>Eukaryota</taxon>
        <taxon>Metazoa</taxon>
        <taxon>Ecdysozoa</taxon>
        <taxon>Nematoda</taxon>
        <taxon>Chromadorea</taxon>
        <taxon>Rhabditida</taxon>
        <taxon>Spirurina</taxon>
        <taxon>Gnathostomatomorpha</taxon>
        <taxon>Gnathostomatoidea</taxon>
        <taxon>Gnathostomatidae</taxon>
        <taxon>Gnathostoma</taxon>
    </lineage>
</organism>
<proteinExistence type="inferred from homology"/>
<dbReference type="FunFam" id="3.30.420.40:FF:000805">
    <property type="entry name" value="Hexokinase-2"/>
    <property type="match status" value="1"/>
</dbReference>
<evidence type="ECO:0000256" key="11">
    <source>
        <dbReference type="ARBA" id="ARBA00048160"/>
    </source>
</evidence>
<dbReference type="GO" id="GO:0005524">
    <property type="term" value="F:ATP binding"/>
    <property type="evidence" value="ECO:0007669"/>
    <property type="project" value="UniProtKB-UniRule"/>
</dbReference>
<protein>
    <recommendedName>
        <fullName evidence="12">Phosphotransferase</fullName>
        <ecNumber evidence="12">2.7.1.-</ecNumber>
    </recommendedName>
</protein>
<comment type="catalytic activity">
    <reaction evidence="11">
        <text>D-glucose + ATP = D-glucose 6-phosphate + ADP + H(+)</text>
        <dbReference type="Rhea" id="RHEA:17825"/>
        <dbReference type="ChEBI" id="CHEBI:4167"/>
        <dbReference type="ChEBI" id="CHEBI:15378"/>
        <dbReference type="ChEBI" id="CHEBI:30616"/>
        <dbReference type="ChEBI" id="CHEBI:61548"/>
        <dbReference type="ChEBI" id="CHEBI:456216"/>
        <dbReference type="EC" id="2.7.1.1"/>
    </reaction>
    <physiologicalReaction direction="left-to-right" evidence="11">
        <dbReference type="Rhea" id="RHEA:17826"/>
    </physiologicalReaction>
</comment>
<evidence type="ECO:0000256" key="9">
    <source>
        <dbReference type="ARBA" id="ARBA00044613"/>
    </source>
</evidence>
<evidence type="ECO:0000256" key="6">
    <source>
        <dbReference type="ARBA" id="ARBA00022777"/>
    </source>
</evidence>
<dbReference type="InterPro" id="IPR001312">
    <property type="entry name" value="Hexokinase"/>
</dbReference>
<comment type="pathway">
    <text evidence="2">Carbohydrate metabolism; hexose metabolism.</text>
</comment>
<keyword evidence="4 12" id="KW-0808">Transferase</keyword>
<keyword evidence="6 12" id="KW-0418">Kinase</keyword>
<dbReference type="PROSITE" id="PS51748">
    <property type="entry name" value="HEXOKINASE_2"/>
    <property type="match status" value="1"/>
</dbReference>
<dbReference type="GO" id="GO:0004396">
    <property type="term" value="F:hexokinase activity"/>
    <property type="evidence" value="ECO:0007669"/>
    <property type="project" value="UniProtKB-UniRule"/>
</dbReference>
<comment type="pathway">
    <text evidence="1">Carbohydrate degradation; glycolysis; D-glyceraldehyde 3-phosphate and glycerone phosphate from D-glucose: step 1/4.</text>
</comment>
<dbReference type="InterPro" id="IPR022672">
    <property type="entry name" value="Hexokinase_N"/>
</dbReference>
<gene>
    <name evidence="14" type="ORF">AB6A40_005485</name>
</gene>
<dbReference type="AlphaFoldDB" id="A0ABD6EMW9"/>
<dbReference type="InterPro" id="IPR019807">
    <property type="entry name" value="Hexokinase_BS"/>
</dbReference>
<reference evidence="14 15" key="1">
    <citation type="submission" date="2024-08" db="EMBL/GenBank/DDBJ databases">
        <title>Gnathostoma spinigerum genome.</title>
        <authorList>
            <person name="Gonzalez-Bertolin B."/>
            <person name="Monzon S."/>
            <person name="Zaballos A."/>
            <person name="Jimenez P."/>
            <person name="Dekumyoy P."/>
            <person name="Varona S."/>
            <person name="Cuesta I."/>
            <person name="Sumanam S."/>
            <person name="Adisakwattana P."/>
            <person name="Gasser R.B."/>
            <person name="Hernandez-Gonzalez A."/>
            <person name="Young N.D."/>
            <person name="Perteguer M.J."/>
        </authorList>
    </citation>
    <scope>NUCLEOTIDE SEQUENCE [LARGE SCALE GENOMIC DNA]</scope>
    <source>
        <strain evidence="14">AL3</strain>
        <tissue evidence="14">Liver</tissue>
    </source>
</reference>
<dbReference type="Pfam" id="PF00349">
    <property type="entry name" value="Hexokinase_1"/>
    <property type="match status" value="1"/>
</dbReference>
<dbReference type="PRINTS" id="PR00475">
    <property type="entry name" value="HEXOKINASE"/>
</dbReference>
<evidence type="ECO:0000256" key="2">
    <source>
        <dbReference type="ARBA" id="ARBA00005028"/>
    </source>
</evidence>
<evidence type="ECO:0000313" key="14">
    <source>
        <dbReference type="EMBL" id="MFH4978776.1"/>
    </source>
</evidence>
<evidence type="ECO:0000256" key="8">
    <source>
        <dbReference type="ARBA" id="ARBA00023152"/>
    </source>
</evidence>
<evidence type="ECO:0000256" key="1">
    <source>
        <dbReference type="ARBA" id="ARBA00004888"/>
    </source>
</evidence>
<keyword evidence="5 12" id="KW-0547">Nucleotide-binding</keyword>
<evidence type="ECO:0000256" key="10">
    <source>
        <dbReference type="ARBA" id="ARBA00047905"/>
    </source>
</evidence>
<dbReference type="GO" id="GO:0006006">
    <property type="term" value="P:glucose metabolic process"/>
    <property type="evidence" value="ECO:0007669"/>
    <property type="project" value="UniProtKB-ARBA"/>
</dbReference>
<comment type="caution">
    <text evidence="14">The sequence shown here is derived from an EMBL/GenBank/DDBJ whole genome shotgun (WGS) entry which is preliminary data.</text>
</comment>
<evidence type="ECO:0000256" key="5">
    <source>
        <dbReference type="ARBA" id="ARBA00022741"/>
    </source>
</evidence>
<dbReference type="Gene3D" id="1.10.287.1250">
    <property type="match status" value="1"/>
</dbReference>
<evidence type="ECO:0000256" key="7">
    <source>
        <dbReference type="ARBA" id="ARBA00022840"/>
    </source>
</evidence>
<comment type="catalytic activity">
    <reaction evidence="9">
        <text>a D-hexose + ATP = a D-hexose 6-phosphate + ADP + H(+)</text>
        <dbReference type="Rhea" id="RHEA:22740"/>
        <dbReference type="ChEBI" id="CHEBI:4194"/>
        <dbReference type="ChEBI" id="CHEBI:15378"/>
        <dbReference type="ChEBI" id="CHEBI:30616"/>
        <dbReference type="ChEBI" id="CHEBI:229467"/>
        <dbReference type="ChEBI" id="CHEBI:456216"/>
        <dbReference type="EC" id="2.7.1.1"/>
    </reaction>
    <physiologicalReaction direction="left-to-right" evidence="9">
        <dbReference type="Rhea" id="RHEA:22741"/>
    </physiologicalReaction>
</comment>
<accession>A0ABD6EMW9</accession>
<evidence type="ECO:0000256" key="4">
    <source>
        <dbReference type="ARBA" id="ARBA00022679"/>
    </source>
</evidence>
<comment type="catalytic activity">
    <reaction evidence="10">
        <text>D-fructose + ATP = D-fructose 6-phosphate + ADP + H(+)</text>
        <dbReference type="Rhea" id="RHEA:16125"/>
        <dbReference type="ChEBI" id="CHEBI:15378"/>
        <dbReference type="ChEBI" id="CHEBI:30616"/>
        <dbReference type="ChEBI" id="CHEBI:37721"/>
        <dbReference type="ChEBI" id="CHEBI:61527"/>
        <dbReference type="ChEBI" id="CHEBI:456216"/>
        <dbReference type="EC" id="2.7.1.1"/>
    </reaction>
    <physiologicalReaction direction="left-to-right" evidence="10">
        <dbReference type="Rhea" id="RHEA:16126"/>
    </physiologicalReaction>
</comment>
<dbReference type="InterPro" id="IPR043129">
    <property type="entry name" value="ATPase_NBD"/>
</dbReference>
<keyword evidence="7 12" id="KW-0067">ATP-binding</keyword>
<evidence type="ECO:0000256" key="3">
    <source>
        <dbReference type="ARBA" id="ARBA00009225"/>
    </source>
</evidence>